<evidence type="ECO:0000313" key="2">
    <source>
        <dbReference type="EMBL" id="MPM82691.1"/>
    </source>
</evidence>
<name>A0A645D0R2_9ZZZZ</name>
<dbReference type="GO" id="GO:0006520">
    <property type="term" value="P:amino acid metabolic process"/>
    <property type="evidence" value="ECO:0007669"/>
    <property type="project" value="InterPro"/>
</dbReference>
<proteinExistence type="predicted"/>
<sequence length="48" mass="5326">MNRGLEISWEVGYCDNAAIRDEVENGVAVRMALLFLTLTGGKKIENID</sequence>
<evidence type="ECO:0000256" key="1">
    <source>
        <dbReference type="ARBA" id="ARBA00022679"/>
    </source>
</evidence>
<dbReference type="GO" id="GO:0016597">
    <property type="term" value="F:amino acid binding"/>
    <property type="evidence" value="ECO:0007669"/>
    <property type="project" value="InterPro"/>
</dbReference>
<dbReference type="Gene3D" id="3.40.50.1370">
    <property type="entry name" value="Aspartate/ornithine carbamoyltransferase"/>
    <property type="match status" value="1"/>
</dbReference>
<accession>A0A645D0R2</accession>
<protein>
    <recommendedName>
        <fullName evidence="3">Aspartate carbamoyltransferase</fullName>
    </recommendedName>
</protein>
<evidence type="ECO:0008006" key="3">
    <source>
        <dbReference type="Google" id="ProtNLM"/>
    </source>
</evidence>
<dbReference type="InterPro" id="IPR036901">
    <property type="entry name" value="Asp/Orn_carbamoylTrfase_sf"/>
</dbReference>
<gene>
    <name evidence="2" type="ORF">SDC9_129753</name>
</gene>
<organism evidence="2">
    <name type="scientific">bioreactor metagenome</name>
    <dbReference type="NCBI Taxonomy" id="1076179"/>
    <lineage>
        <taxon>unclassified sequences</taxon>
        <taxon>metagenomes</taxon>
        <taxon>ecological metagenomes</taxon>
    </lineage>
</organism>
<keyword evidence="1" id="KW-0808">Transferase</keyword>
<dbReference type="EMBL" id="VSSQ01031697">
    <property type="protein sequence ID" value="MPM82691.1"/>
    <property type="molecule type" value="Genomic_DNA"/>
</dbReference>
<dbReference type="SUPFAM" id="SSF53671">
    <property type="entry name" value="Aspartate/ornithine carbamoyltransferase"/>
    <property type="match status" value="1"/>
</dbReference>
<reference evidence="2" key="1">
    <citation type="submission" date="2019-08" db="EMBL/GenBank/DDBJ databases">
        <authorList>
            <person name="Kucharzyk K."/>
            <person name="Murdoch R.W."/>
            <person name="Higgins S."/>
            <person name="Loffler F."/>
        </authorList>
    </citation>
    <scope>NUCLEOTIDE SEQUENCE</scope>
</reference>
<comment type="caution">
    <text evidence="2">The sequence shown here is derived from an EMBL/GenBank/DDBJ whole genome shotgun (WGS) entry which is preliminary data.</text>
</comment>
<dbReference type="AlphaFoldDB" id="A0A645D0R2"/>
<dbReference type="GO" id="GO:0016743">
    <property type="term" value="F:carboxyl- or carbamoyltransferase activity"/>
    <property type="evidence" value="ECO:0007669"/>
    <property type="project" value="InterPro"/>
</dbReference>